<organism evidence="9 10">
    <name type="scientific">Limulus polyphemus</name>
    <name type="common">Atlantic horseshoe crab</name>
    <dbReference type="NCBI Taxonomy" id="6850"/>
    <lineage>
        <taxon>Eukaryota</taxon>
        <taxon>Metazoa</taxon>
        <taxon>Ecdysozoa</taxon>
        <taxon>Arthropoda</taxon>
        <taxon>Chelicerata</taxon>
        <taxon>Merostomata</taxon>
        <taxon>Xiphosura</taxon>
        <taxon>Limulidae</taxon>
        <taxon>Limulus</taxon>
    </lineage>
</organism>
<evidence type="ECO:0000256" key="4">
    <source>
        <dbReference type="ARBA" id="ARBA00022692"/>
    </source>
</evidence>
<dbReference type="PANTHER" id="PTHR12812:SF0">
    <property type="entry name" value="HEPARAN-SULFATE 6-O-SULFOTRANSFERASE"/>
    <property type="match status" value="1"/>
</dbReference>
<dbReference type="Gene3D" id="3.40.50.300">
    <property type="entry name" value="P-loop containing nucleotide triphosphate hydrolases"/>
    <property type="match status" value="1"/>
</dbReference>
<evidence type="ECO:0000256" key="8">
    <source>
        <dbReference type="RuleBase" id="RU364122"/>
    </source>
</evidence>
<keyword evidence="5 8" id="KW-1133">Transmembrane helix</keyword>
<comment type="catalytic activity">
    <reaction evidence="8">
        <text>alpha-D-glucosaminyl-[heparan sulfate](n) + 3'-phosphoadenylyl sulfate = 6-sulfo-alpha-D-glucosaminyl-[heparan sulfate](n) + adenosine 3',5'-bisphosphate + H(+)</text>
        <dbReference type="Rhea" id="RHEA:56604"/>
        <dbReference type="Rhea" id="RHEA-COMP:9830"/>
        <dbReference type="Rhea" id="RHEA-COMP:14621"/>
        <dbReference type="ChEBI" id="CHEBI:15378"/>
        <dbReference type="ChEBI" id="CHEBI:58339"/>
        <dbReference type="ChEBI" id="CHEBI:58343"/>
        <dbReference type="ChEBI" id="CHEBI:58388"/>
        <dbReference type="ChEBI" id="CHEBI:140604"/>
    </reaction>
</comment>
<evidence type="ECO:0000256" key="5">
    <source>
        <dbReference type="ARBA" id="ARBA00022989"/>
    </source>
</evidence>
<keyword evidence="9" id="KW-1185">Reference proteome</keyword>
<dbReference type="InterPro" id="IPR010635">
    <property type="entry name" value="Heparan_SO4-6-sulfoTrfase"/>
</dbReference>
<dbReference type="PANTHER" id="PTHR12812">
    <property type="entry name" value="HEPARAN SULFATE 6-O-SULFOTRANSFERASE 3"/>
    <property type="match status" value="1"/>
</dbReference>
<feature type="transmembrane region" description="Helical" evidence="8">
    <location>
        <begin position="12"/>
        <end position="30"/>
    </location>
</feature>
<gene>
    <name evidence="10" type="primary">LOC106465872</name>
</gene>
<dbReference type="RefSeq" id="XP_013781567.1">
    <property type="nucleotide sequence ID" value="XM_013926113.2"/>
</dbReference>
<keyword evidence="7" id="KW-0325">Glycoprotein</keyword>
<evidence type="ECO:0000256" key="7">
    <source>
        <dbReference type="ARBA" id="ARBA00023180"/>
    </source>
</evidence>
<keyword evidence="6 8" id="KW-0472">Membrane</keyword>
<accession>A0ABM1BGJ8</accession>
<comment type="similarity">
    <text evidence="2 8">Belongs to the sulfotransferase 6 family.</text>
</comment>
<reference evidence="10" key="1">
    <citation type="submission" date="2025-08" db="UniProtKB">
        <authorList>
            <consortium name="RefSeq"/>
        </authorList>
    </citation>
    <scope>IDENTIFICATION</scope>
    <source>
        <tissue evidence="10">Muscle</tissue>
    </source>
</reference>
<protein>
    <recommendedName>
        <fullName evidence="8">Heparan-sulfate 6-O-sulfotransferase</fullName>
        <ecNumber evidence="8">2.8.2.-</ecNumber>
    </recommendedName>
</protein>
<dbReference type="EC" id="2.8.2.-" evidence="8"/>
<dbReference type="InterPro" id="IPR005331">
    <property type="entry name" value="Sulfotransferase"/>
</dbReference>
<proteinExistence type="inferred from homology"/>
<keyword evidence="8" id="KW-0735">Signal-anchor</keyword>
<name>A0ABM1BGJ8_LIMPO</name>
<evidence type="ECO:0000313" key="10">
    <source>
        <dbReference type="RefSeq" id="XP_013781567.1"/>
    </source>
</evidence>
<evidence type="ECO:0000256" key="3">
    <source>
        <dbReference type="ARBA" id="ARBA00022679"/>
    </source>
</evidence>
<evidence type="ECO:0000256" key="6">
    <source>
        <dbReference type="ARBA" id="ARBA00023136"/>
    </source>
</evidence>
<evidence type="ECO:0000256" key="2">
    <source>
        <dbReference type="ARBA" id="ARBA00010109"/>
    </source>
</evidence>
<comment type="function">
    <text evidence="8">6-O-sulfation enzyme which catalyzes the transfer of sulfate from 3'-phosphoadenosine 5'-phosphosulfate (PAPS) to position 6 of the N-sulfoglucosamine residue (GlcNS) of heparan sulfate.</text>
</comment>
<comment type="subcellular location">
    <subcellularLocation>
        <location evidence="1">Membrane</location>
        <topology evidence="1">Single-pass membrane protein</topology>
    </subcellularLocation>
    <subcellularLocation>
        <location evidence="8">Membrane</location>
        <topology evidence="8">Single-pass type II membrane protein</topology>
    </subcellularLocation>
</comment>
<evidence type="ECO:0000313" key="9">
    <source>
        <dbReference type="Proteomes" id="UP000694941"/>
    </source>
</evidence>
<evidence type="ECO:0000256" key="1">
    <source>
        <dbReference type="ARBA" id="ARBA00004167"/>
    </source>
</evidence>
<sequence length="403" mass="47414">MEYLRKKTVLKIVLILCFVLTTCGILLVYLCPETICSFNLHADSQKYPSWRKIGLKHLMAENMGKPLSFLSLPSDSQISESGFKNKLSFDEMIKDDFEFDIKGSDVIVFLHIQKTGGTTFGKHLVRDLDLEKPCKCKRGQKKCKCYRPDSQAKYWLFSRYSTGWKCGLHADWTELTNCVDTAMDQTEKEEAKRRYFYITLLREPIARFLSEFRHVQRGATWKSSRHWCGGRVPTEEELPFCYRGDDWRGVTLEEFMNCPHNLAVNRQTRMLADLTLVGCYNNSVMSHRARDLLMLASAKENLKKMSYFGLCEYQKISQYLFESTFNLHFFQPFEQFNETHSSLIMNEIDIKDLRKIRELNHLDSELYKYAKELLLARFKRLKKDDPDFQEHFQNLGIKKYALK</sequence>
<dbReference type="GeneID" id="106465872"/>
<dbReference type="InterPro" id="IPR027417">
    <property type="entry name" value="P-loop_NTPase"/>
</dbReference>
<keyword evidence="3 8" id="KW-0808">Transferase</keyword>
<dbReference type="Proteomes" id="UP000694941">
    <property type="component" value="Unplaced"/>
</dbReference>
<dbReference type="SUPFAM" id="SSF52540">
    <property type="entry name" value="P-loop containing nucleoside triphosphate hydrolases"/>
    <property type="match status" value="1"/>
</dbReference>
<dbReference type="Pfam" id="PF03567">
    <property type="entry name" value="Sulfotransfer_2"/>
    <property type="match status" value="1"/>
</dbReference>
<keyword evidence="4 8" id="KW-0812">Transmembrane</keyword>